<organism evidence="1 2">
    <name type="scientific">Pristionchus mayeri</name>
    <dbReference type="NCBI Taxonomy" id="1317129"/>
    <lineage>
        <taxon>Eukaryota</taxon>
        <taxon>Metazoa</taxon>
        <taxon>Ecdysozoa</taxon>
        <taxon>Nematoda</taxon>
        <taxon>Chromadorea</taxon>
        <taxon>Rhabditida</taxon>
        <taxon>Rhabditina</taxon>
        <taxon>Diplogasteromorpha</taxon>
        <taxon>Diplogasteroidea</taxon>
        <taxon>Neodiplogasteridae</taxon>
        <taxon>Pristionchus</taxon>
    </lineage>
</organism>
<protein>
    <submittedName>
        <fullName evidence="1">Uncharacterized protein</fullName>
    </submittedName>
</protein>
<name>A0AAN4ZJ30_9BILA</name>
<feature type="non-terminal residue" evidence="1">
    <location>
        <position position="1"/>
    </location>
</feature>
<dbReference type="AlphaFoldDB" id="A0AAN4ZJ30"/>
<dbReference type="Proteomes" id="UP001328107">
    <property type="component" value="Unassembled WGS sequence"/>
</dbReference>
<reference evidence="2" key="1">
    <citation type="submission" date="2022-10" db="EMBL/GenBank/DDBJ databases">
        <title>Genome assembly of Pristionchus species.</title>
        <authorList>
            <person name="Yoshida K."/>
            <person name="Sommer R.J."/>
        </authorList>
    </citation>
    <scope>NUCLEOTIDE SEQUENCE [LARGE SCALE GENOMIC DNA]</scope>
    <source>
        <strain evidence="2">RS5460</strain>
    </source>
</reference>
<comment type="caution">
    <text evidence="1">The sequence shown here is derived from an EMBL/GenBank/DDBJ whole genome shotgun (WGS) entry which is preliminary data.</text>
</comment>
<sequence length="88" mass="9971">TRVRDSSARRLVRQISCLNHRLIVRVIIDMWEYGSYGGGQEPDISGYKHFQTVKSPGFHTGGEVAQPRTLIIRTHISSCSRCTSMLHD</sequence>
<evidence type="ECO:0000313" key="1">
    <source>
        <dbReference type="EMBL" id="GMR38590.1"/>
    </source>
</evidence>
<evidence type="ECO:0000313" key="2">
    <source>
        <dbReference type="Proteomes" id="UP001328107"/>
    </source>
</evidence>
<proteinExistence type="predicted"/>
<keyword evidence="2" id="KW-1185">Reference proteome</keyword>
<dbReference type="EMBL" id="BTRK01000002">
    <property type="protein sequence ID" value="GMR38590.1"/>
    <property type="molecule type" value="Genomic_DNA"/>
</dbReference>
<gene>
    <name evidence="1" type="ORF">PMAYCL1PPCAC_08785</name>
</gene>
<accession>A0AAN4ZJ30</accession>